<dbReference type="OMA" id="NNYMPPR"/>
<evidence type="ECO:0000256" key="1">
    <source>
        <dbReference type="ARBA" id="ARBA00007996"/>
    </source>
</evidence>
<dbReference type="InterPro" id="IPR029063">
    <property type="entry name" value="SAM-dependent_MTases_sf"/>
</dbReference>
<evidence type="ECO:0000256" key="5">
    <source>
        <dbReference type="PIRSR" id="PIRSR000384-1"/>
    </source>
</evidence>
<keyword evidence="3" id="KW-0808">Transferase</keyword>
<dbReference type="Pfam" id="PF01234">
    <property type="entry name" value="NNMT_PNMT_TEMT"/>
    <property type="match status" value="1"/>
</dbReference>
<dbReference type="PIRSF" id="PIRSF000384">
    <property type="entry name" value="PNMTase"/>
    <property type="match status" value="1"/>
</dbReference>
<keyword evidence="7" id="KW-1185">Reference proteome</keyword>
<comment type="similarity">
    <text evidence="1">Belongs to the class I-like SAM-binding methyltransferase superfamily. NNMT/PNMT/TEMT family.</text>
</comment>
<evidence type="ECO:0000256" key="4">
    <source>
        <dbReference type="ARBA" id="ARBA00022691"/>
    </source>
</evidence>
<dbReference type="GO" id="GO:0005829">
    <property type="term" value="C:cytosol"/>
    <property type="evidence" value="ECO:0007669"/>
    <property type="project" value="TreeGrafter"/>
</dbReference>
<dbReference type="Proteomes" id="UP000694545">
    <property type="component" value="Unplaced"/>
</dbReference>
<dbReference type="SUPFAM" id="SSF53335">
    <property type="entry name" value="S-adenosyl-L-methionine-dependent methyltransferases"/>
    <property type="match status" value="1"/>
</dbReference>
<name>A0A8D2LA69_VARKO</name>
<dbReference type="PROSITE" id="PS51681">
    <property type="entry name" value="SAM_MT_NNMT_PNMT_TEMT"/>
    <property type="match status" value="1"/>
</dbReference>
<evidence type="ECO:0000313" key="7">
    <source>
        <dbReference type="Proteomes" id="UP000694545"/>
    </source>
</evidence>
<feature type="binding site" evidence="5">
    <location>
        <begin position="173"/>
        <end position="174"/>
    </location>
    <ligand>
        <name>S-adenosyl-L-methionine</name>
        <dbReference type="ChEBI" id="CHEBI:59789"/>
    </ligand>
</feature>
<protein>
    <submittedName>
        <fullName evidence="6">Phenylethanolamine N-methyltransferase</fullName>
    </submittedName>
</protein>
<dbReference type="InterPro" id="IPR000940">
    <property type="entry name" value="NNMT_TEMT_trans"/>
</dbReference>
<dbReference type="GO" id="GO:0032259">
    <property type="term" value="P:methylation"/>
    <property type="evidence" value="ECO:0007669"/>
    <property type="project" value="UniProtKB-KW"/>
</dbReference>
<accession>A0A8D2LA69</accession>
<dbReference type="AlphaFoldDB" id="A0A8D2LA69"/>
<feature type="binding site" evidence="5">
    <location>
        <position position="120"/>
    </location>
    <ligand>
        <name>S-adenosyl-L-methionine</name>
        <dbReference type="ChEBI" id="CHEBI:59789"/>
    </ligand>
</feature>
<organism evidence="6 7">
    <name type="scientific">Varanus komodoensis</name>
    <name type="common">Komodo dragon</name>
    <dbReference type="NCBI Taxonomy" id="61221"/>
    <lineage>
        <taxon>Eukaryota</taxon>
        <taxon>Metazoa</taxon>
        <taxon>Chordata</taxon>
        <taxon>Craniata</taxon>
        <taxon>Vertebrata</taxon>
        <taxon>Euteleostomi</taxon>
        <taxon>Lepidosauria</taxon>
        <taxon>Squamata</taxon>
        <taxon>Bifurcata</taxon>
        <taxon>Unidentata</taxon>
        <taxon>Episquamata</taxon>
        <taxon>Toxicofera</taxon>
        <taxon>Anguimorpha</taxon>
        <taxon>Paleoanguimorpha</taxon>
        <taxon>Varanoidea</taxon>
        <taxon>Varanidae</taxon>
        <taxon>Varanus</taxon>
    </lineage>
</organism>
<dbReference type="InterPro" id="IPR053384">
    <property type="entry name" value="SAM-dep_methyltransferase"/>
</dbReference>
<dbReference type="NCBIfam" id="NF041360">
    <property type="entry name" value="GntF_guanitoxin"/>
    <property type="match status" value="1"/>
</dbReference>
<proteinExistence type="inferred from homology"/>
<feature type="binding site" evidence="5">
    <location>
        <position position="115"/>
    </location>
    <ligand>
        <name>S-adenosyl-L-methionine</name>
        <dbReference type="ChEBI" id="CHEBI:59789"/>
    </ligand>
</feature>
<reference evidence="6" key="2">
    <citation type="submission" date="2025-09" db="UniProtKB">
        <authorList>
            <consortium name="Ensembl"/>
        </authorList>
    </citation>
    <scope>IDENTIFICATION</scope>
</reference>
<dbReference type="PANTHER" id="PTHR10867:SF18">
    <property type="entry name" value="PHENYLETHANOLAMINE N-METHYLTRANSFERASE"/>
    <property type="match status" value="1"/>
</dbReference>
<dbReference type="Ensembl" id="ENSVKKT00000019612.1">
    <property type="protein sequence ID" value="ENSVKKP00000019139.1"/>
    <property type="gene ID" value="ENSVKKG00000013014.1"/>
</dbReference>
<evidence type="ECO:0000256" key="3">
    <source>
        <dbReference type="ARBA" id="ARBA00022679"/>
    </source>
</evidence>
<feature type="binding site" evidence="5">
    <location>
        <position position="54"/>
    </location>
    <ligand>
        <name>S-adenosyl-L-methionine</name>
        <dbReference type="ChEBI" id="CHEBI:59789"/>
    </ligand>
</feature>
<keyword evidence="4 5" id="KW-0949">S-adenosyl-L-methionine</keyword>
<feature type="binding site" evidence="5">
    <location>
        <position position="49"/>
    </location>
    <ligand>
        <name>S-adenosyl-L-methionine</name>
        <dbReference type="ChEBI" id="CHEBI:59789"/>
    </ligand>
</feature>
<feature type="binding site" evidence="5">
    <location>
        <position position="99"/>
    </location>
    <ligand>
        <name>S-adenosyl-L-methionine</name>
        <dbReference type="ChEBI" id="CHEBI:59789"/>
    </ligand>
</feature>
<dbReference type="FunFam" id="3.40.50.150:FF:000065">
    <property type="entry name" value="Phenylethanolamine N-methyltransferase"/>
    <property type="match status" value="1"/>
</dbReference>
<reference evidence="6" key="1">
    <citation type="submission" date="2025-08" db="UniProtKB">
        <authorList>
            <consortium name="Ensembl"/>
        </authorList>
    </citation>
    <scope>IDENTIFICATION</scope>
</reference>
<dbReference type="Gene3D" id="3.40.50.150">
    <property type="entry name" value="Vaccinia Virus protein VP39"/>
    <property type="match status" value="1"/>
</dbReference>
<dbReference type="PANTHER" id="PTHR10867">
    <property type="entry name" value="NNMT/PNMT/TEMT FAMILY MEMBER"/>
    <property type="match status" value="1"/>
</dbReference>
<dbReference type="CDD" id="cd02440">
    <property type="entry name" value="AdoMet_MTases"/>
    <property type="match status" value="1"/>
</dbReference>
<sequence>MPSANKGIKPLGQALPSEGLDATAHLLSMSASGVAAVAESYQAFNPRAYLQNNYMPPRANFTSEEYAVPWKLRCLADAFATGEIYGHTLIDIGTGPTIYQLLSACDYFEEIVATDYLEVNRAEIRGWLRGEDPGIFNWTPYIQHVCRIEGKGEPWKEKEQKLKKKLKKVLPIDVHQPSPLGFLLSQPADALVSAFCLEAVSPDRPSFDRALQNVTTLLKPGGHFLMIGALEESFYLAGEAKLSVVPMSKAGIKESFAKCGYHICNFRSYDMPPSLKIGVDDVQGIFFIHAQKPA</sequence>
<gene>
    <name evidence="6" type="primary">PNMT</name>
</gene>
<evidence type="ECO:0000256" key="2">
    <source>
        <dbReference type="ARBA" id="ARBA00022603"/>
    </source>
</evidence>
<evidence type="ECO:0000313" key="6">
    <source>
        <dbReference type="Ensembl" id="ENSVKKP00000019139.1"/>
    </source>
</evidence>
<dbReference type="GO" id="GO:0004603">
    <property type="term" value="F:phenylethanolamine N-methyltransferase activity"/>
    <property type="evidence" value="ECO:0007669"/>
    <property type="project" value="TreeGrafter"/>
</dbReference>
<keyword evidence="2" id="KW-0489">Methyltransferase</keyword>